<dbReference type="EMBL" id="JAXCEH010000001">
    <property type="protein sequence ID" value="MFA1552708.1"/>
    <property type="molecule type" value="Genomic_DNA"/>
</dbReference>
<feature type="signal peptide" evidence="1">
    <location>
        <begin position="1"/>
        <end position="24"/>
    </location>
</feature>
<name>A0ABV4QRL8_9ACTN</name>
<dbReference type="RefSeq" id="WP_371938974.1">
    <property type="nucleotide sequence ID" value="NZ_JAXCEH010000001.1"/>
</dbReference>
<evidence type="ECO:0000313" key="3">
    <source>
        <dbReference type="Proteomes" id="UP001569904"/>
    </source>
</evidence>
<gene>
    <name evidence="2" type="ORF">SM436_03280</name>
</gene>
<keyword evidence="1" id="KW-0732">Signal</keyword>
<evidence type="ECO:0000313" key="2">
    <source>
        <dbReference type="EMBL" id="MFA1552708.1"/>
    </source>
</evidence>
<proteinExistence type="predicted"/>
<organism evidence="2 3">
    <name type="scientific">Actinomadura chokoriensis</name>
    <dbReference type="NCBI Taxonomy" id="454156"/>
    <lineage>
        <taxon>Bacteria</taxon>
        <taxon>Bacillati</taxon>
        <taxon>Actinomycetota</taxon>
        <taxon>Actinomycetes</taxon>
        <taxon>Streptosporangiales</taxon>
        <taxon>Thermomonosporaceae</taxon>
        <taxon>Actinomadura</taxon>
    </lineage>
</organism>
<evidence type="ECO:0000256" key="1">
    <source>
        <dbReference type="SAM" id="SignalP"/>
    </source>
</evidence>
<protein>
    <submittedName>
        <fullName evidence="2">Uncharacterized protein</fullName>
    </submittedName>
</protein>
<dbReference type="Proteomes" id="UP001569904">
    <property type="component" value="Unassembled WGS sequence"/>
</dbReference>
<comment type="caution">
    <text evidence="2">The sequence shown here is derived from an EMBL/GenBank/DDBJ whole genome shotgun (WGS) entry which is preliminary data.</text>
</comment>
<accession>A0ABV4QRL8</accession>
<reference evidence="2 3" key="1">
    <citation type="submission" date="2023-11" db="EMBL/GenBank/DDBJ databases">
        <title>Actinomadura monticuli sp. nov., isolated from volcanic ash.</title>
        <authorList>
            <person name="Lee S.D."/>
            <person name="Yang H."/>
            <person name="Kim I.S."/>
        </authorList>
    </citation>
    <scope>NUCLEOTIDE SEQUENCE [LARGE SCALE GENOMIC DNA]</scope>
    <source>
        <strain evidence="2 3">DSM 45346</strain>
    </source>
</reference>
<feature type="chain" id="PRO_5045808214" evidence="1">
    <location>
        <begin position="25"/>
        <end position="324"/>
    </location>
</feature>
<keyword evidence="3" id="KW-1185">Reference proteome</keyword>
<sequence>MRVSSAAAAVLAAVALLVVQPASRSTAREAGTPLGKSNFAIAIGRLDAASRSNWVRLGQYTFTPDGDVLEEHWSWRQSTRVRRASTGNRASGCAGRNCKVLTASGWQSADAARTLAGKYSVRGDGLHIAWDDGHWEDWKLTSLAGGELAGVELTANDLGATHGFGDGSNAPWNARVPADAVAASDHTALVHRYHLWKTRPSGTGYIDHGDGSPFWVTRWKPCGDHRCLGARTHPARDPAHTVYYVAPADTASGHRRDTLWHWRTGLADARKETCYTGNSHVKPMIQIVDDGGGFHGWVGVEASLNQTTSEGTGADDIGVFRIVG</sequence>